<evidence type="ECO:0000313" key="2">
    <source>
        <dbReference type="EMBL" id="KAL3699258.1"/>
    </source>
</evidence>
<gene>
    <name evidence="2" type="ORF">R1sor_017280</name>
</gene>
<evidence type="ECO:0000313" key="3">
    <source>
        <dbReference type="Proteomes" id="UP001633002"/>
    </source>
</evidence>
<sequence length="224" mass="25037">MQTSTPAPNDPAFARAVALALQCLMETRDEEITRFLIQRGKFKTILSSRAAQQQVLQAPSPIIHEVPSMTIPWTLDAELPDFTPPVHPTWIELPDPFHISEQQRQQQEQADLLRHLLHQRLLPRSALPIPTASAPEHTLHTFIFGMELNQTGRPPQPPINLNDNPEDLPQPPVAQQPMEVDPAPASDTEDASSINMDQAVPLHQGDQIHPSEQGHTTYEYPHGT</sequence>
<dbReference type="Proteomes" id="UP001633002">
    <property type="component" value="Unassembled WGS sequence"/>
</dbReference>
<accession>A0ABD3I6C1</accession>
<comment type="caution">
    <text evidence="2">The sequence shown here is derived from an EMBL/GenBank/DDBJ whole genome shotgun (WGS) entry which is preliminary data.</text>
</comment>
<feature type="region of interest" description="Disordered" evidence="1">
    <location>
        <begin position="148"/>
        <end position="224"/>
    </location>
</feature>
<proteinExistence type="predicted"/>
<protein>
    <submittedName>
        <fullName evidence="2">Uncharacterized protein</fullName>
    </submittedName>
</protein>
<organism evidence="2 3">
    <name type="scientific">Riccia sorocarpa</name>
    <dbReference type="NCBI Taxonomy" id="122646"/>
    <lineage>
        <taxon>Eukaryota</taxon>
        <taxon>Viridiplantae</taxon>
        <taxon>Streptophyta</taxon>
        <taxon>Embryophyta</taxon>
        <taxon>Marchantiophyta</taxon>
        <taxon>Marchantiopsida</taxon>
        <taxon>Marchantiidae</taxon>
        <taxon>Marchantiales</taxon>
        <taxon>Ricciaceae</taxon>
        <taxon>Riccia</taxon>
    </lineage>
</organism>
<keyword evidence="3" id="KW-1185">Reference proteome</keyword>
<reference evidence="2 3" key="1">
    <citation type="submission" date="2024-09" db="EMBL/GenBank/DDBJ databases">
        <title>Chromosome-scale assembly of Riccia sorocarpa.</title>
        <authorList>
            <person name="Paukszto L."/>
        </authorList>
    </citation>
    <scope>NUCLEOTIDE SEQUENCE [LARGE SCALE GENOMIC DNA]</scope>
    <source>
        <strain evidence="2">LP-2024</strain>
        <tissue evidence="2">Aerial parts of the thallus</tissue>
    </source>
</reference>
<feature type="compositionally biased region" description="Polar residues" evidence="1">
    <location>
        <begin position="148"/>
        <end position="163"/>
    </location>
</feature>
<name>A0ABD3I6C1_9MARC</name>
<dbReference type="AlphaFoldDB" id="A0ABD3I6C1"/>
<dbReference type="EMBL" id="JBJQOH010000001">
    <property type="protein sequence ID" value="KAL3699258.1"/>
    <property type="molecule type" value="Genomic_DNA"/>
</dbReference>
<evidence type="ECO:0000256" key="1">
    <source>
        <dbReference type="SAM" id="MobiDB-lite"/>
    </source>
</evidence>